<accession>L7E1H9</accession>
<dbReference type="PATRIC" id="fig|1134457.3.peg.4297"/>
<gene>
    <name evidence="1" type="ORF">O53_4622</name>
</gene>
<organism evidence="1 2">
    <name type="scientific">Microcystis aeruginosa TAIHU98</name>
    <dbReference type="NCBI Taxonomy" id="1134457"/>
    <lineage>
        <taxon>Bacteria</taxon>
        <taxon>Bacillati</taxon>
        <taxon>Cyanobacteriota</taxon>
        <taxon>Cyanophyceae</taxon>
        <taxon>Oscillatoriophycideae</taxon>
        <taxon>Chroococcales</taxon>
        <taxon>Microcystaceae</taxon>
        <taxon>Microcystis</taxon>
    </lineage>
</organism>
<sequence length="47" mass="5404">MANGLTVRLDYGIPLVSVDNSGNSLQEQGFYFSVRYRKAFQHILREL</sequence>
<name>L7E1H9_MICAE</name>
<dbReference type="AlphaFoldDB" id="L7E1H9"/>
<dbReference type="EMBL" id="ANKQ01000003">
    <property type="protein sequence ID" value="ELP52894.1"/>
    <property type="molecule type" value="Genomic_DNA"/>
</dbReference>
<evidence type="ECO:0000313" key="2">
    <source>
        <dbReference type="Proteomes" id="UP000010932"/>
    </source>
</evidence>
<proteinExistence type="predicted"/>
<dbReference type="Proteomes" id="UP000010932">
    <property type="component" value="Unassembled WGS sequence"/>
</dbReference>
<reference evidence="1 2" key="1">
    <citation type="journal article" date="2013" name="Genome Announc.">
        <title>Whole-Genome Sequence of Microcystis aeruginosa TAIHU98, a Nontoxic Bloom-Forming Strain Isolated from Taihu Lake, China.</title>
        <authorList>
            <person name="Yang C."/>
            <person name="Zhang W."/>
            <person name="Ren M."/>
            <person name="Song L."/>
            <person name="Li T."/>
            <person name="Zhao J."/>
        </authorList>
    </citation>
    <scope>NUCLEOTIDE SEQUENCE [LARGE SCALE GENOMIC DNA]</scope>
    <source>
        <strain evidence="1 2">TAIHU98</strain>
    </source>
</reference>
<protein>
    <submittedName>
        <fullName evidence="1">Surface antigen D15 domain protein</fullName>
    </submittedName>
</protein>
<comment type="caution">
    <text evidence="1">The sequence shown here is derived from an EMBL/GenBank/DDBJ whole genome shotgun (WGS) entry which is preliminary data.</text>
</comment>
<evidence type="ECO:0000313" key="1">
    <source>
        <dbReference type="EMBL" id="ELP52894.1"/>
    </source>
</evidence>